<dbReference type="Pfam" id="PF13895">
    <property type="entry name" value="Ig_2"/>
    <property type="match status" value="1"/>
</dbReference>
<dbReference type="Pfam" id="PF11465">
    <property type="entry name" value="Receptor_2B4"/>
    <property type="match status" value="1"/>
</dbReference>
<dbReference type="PANTHER" id="PTHR12080:SF56">
    <property type="entry name" value="NATURAL KILLER CELL RECEPTOR 2B4"/>
    <property type="match status" value="1"/>
</dbReference>
<evidence type="ECO:0000256" key="4">
    <source>
        <dbReference type="ARBA" id="ARBA00023180"/>
    </source>
</evidence>
<evidence type="ECO:0000256" key="1">
    <source>
        <dbReference type="ARBA" id="ARBA00004370"/>
    </source>
</evidence>
<dbReference type="InterPro" id="IPR015631">
    <property type="entry name" value="CD2/SLAM_rcpt"/>
</dbReference>
<dbReference type="Ensembl" id="ENSLCNT00005036792.1">
    <property type="protein sequence ID" value="ENSLCNP00005032959.1"/>
    <property type="gene ID" value="ENSLCNG00005021432.1"/>
</dbReference>
<organism evidence="8 9">
    <name type="scientific">Lynx canadensis</name>
    <name type="common">Canada lynx</name>
    <name type="synonym">Felis canadensis</name>
    <dbReference type="NCBI Taxonomy" id="61383"/>
    <lineage>
        <taxon>Eukaryota</taxon>
        <taxon>Metazoa</taxon>
        <taxon>Chordata</taxon>
        <taxon>Craniata</taxon>
        <taxon>Vertebrata</taxon>
        <taxon>Euteleostomi</taxon>
        <taxon>Mammalia</taxon>
        <taxon>Eutheria</taxon>
        <taxon>Laurasiatheria</taxon>
        <taxon>Carnivora</taxon>
        <taxon>Feliformia</taxon>
        <taxon>Felidae</taxon>
        <taxon>Felinae</taxon>
        <taxon>Lynx</taxon>
    </lineage>
</organism>
<feature type="chain" id="PRO_5025460701" evidence="6">
    <location>
        <begin position="19"/>
        <end position="416"/>
    </location>
</feature>
<keyword evidence="5" id="KW-0812">Transmembrane</keyword>
<gene>
    <name evidence="8" type="primary">CD244</name>
</gene>
<dbReference type="InterPro" id="IPR024303">
    <property type="entry name" value="NK_rcpt_2B4_Ig_dom"/>
</dbReference>
<evidence type="ECO:0000313" key="8">
    <source>
        <dbReference type="Ensembl" id="ENSLCNP00005032959.1"/>
    </source>
</evidence>
<name>A0A667I2Y8_LYNCA</name>
<keyword evidence="9" id="KW-1185">Reference proteome</keyword>
<evidence type="ECO:0000256" key="2">
    <source>
        <dbReference type="ARBA" id="ARBA00022729"/>
    </source>
</evidence>
<evidence type="ECO:0000256" key="5">
    <source>
        <dbReference type="SAM" id="Phobius"/>
    </source>
</evidence>
<evidence type="ECO:0000256" key="6">
    <source>
        <dbReference type="SAM" id="SignalP"/>
    </source>
</evidence>
<dbReference type="PROSITE" id="PS50835">
    <property type="entry name" value="IG_LIKE"/>
    <property type="match status" value="1"/>
</dbReference>
<dbReference type="Gene3D" id="2.60.40.10">
    <property type="entry name" value="Immunoglobulins"/>
    <property type="match status" value="2"/>
</dbReference>
<feature type="transmembrane region" description="Helical" evidence="5">
    <location>
        <begin position="225"/>
        <end position="249"/>
    </location>
</feature>
<dbReference type="GO" id="GO:0009897">
    <property type="term" value="C:external side of plasma membrane"/>
    <property type="evidence" value="ECO:0007669"/>
    <property type="project" value="TreeGrafter"/>
</dbReference>
<sequence length="416" mass="46723">MWGLALVLTLLFLKGLQGQDSAKRVVGLSGTCLRLWPPKTLAKNIESVQWKRPGPSPSEFSVILTWKCESDHCEDKNWTLNHLNKRFGFITQNLSLTIQAAQQQDSGFYIFEATDERGKVKNYTFQVSVFDHVGEPHVLQDSKVLEGGRCQVTLSCSVPSGDNVSYDWYRGSVLIETARNHSTLEDQIDANSSHIYTCNVSNSVSWTNRTFILHCPGDSQQDKSLHLLVIIVVLLITLFLGALAGFCVWRRKMKQSQDGTEEFLTVYEDVNNVQIKRNQEQKPNPPGEGTTIYSMIQSQPSASTSQEANTLYALVQPSRKSESTKKNHGPSLNNTIYEEVRSWSSFRRGLVPTGWPGSCTFVKKSCIGSQNRRGLRDPLIQIFILETKSLKSKESEGLIQGCIMCWCWTPTGELGF</sequence>
<dbReference type="Proteomes" id="UP000472241">
    <property type="component" value="Unplaced"/>
</dbReference>
<reference evidence="8" key="1">
    <citation type="submission" date="2025-08" db="UniProtKB">
        <authorList>
            <consortium name="Ensembl"/>
        </authorList>
    </citation>
    <scope>IDENTIFICATION</scope>
</reference>
<dbReference type="SUPFAM" id="SSF48726">
    <property type="entry name" value="Immunoglobulin"/>
    <property type="match status" value="2"/>
</dbReference>
<feature type="signal peptide" evidence="6">
    <location>
        <begin position="1"/>
        <end position="18"/>
    </location>
</feature>
<feature type="domain" description="Ig-like" evidence="7">
    <location>
        <begin position="136"/>
        <end position="214"/>
    </location>
</feature>
<keyword evidence="5" id="KW-1133">Transmembrane helix</keyword>
<evidence type="ECO:0000256" key="3">
    <source>
        <dbReference type="ARBA" id="ARBA00023136"/>
    </source>
</evidence>
<proteinExistence type="predicted"/>
<keyword evidence="3 5" id="KW-0472">Membrane</keyword>
<dbReference type="GO" id="GO:0002323">
    <property type="term" value="P:natural killer cell activation involved in immune response"/>
    <property type="evidence" value="ECO:0007669"/>
    <property type="project" value="TreeGrafter"/>
</dbReference>
<protein>
    <submittedName>
        <fullName evidence="8">CD244 molecule</fullName>
    </submittedName>
</protein>
<dbReference type="InterPro" id="IPR007110">
    <property type="entry name" value="Ig-like_dom"/>
</dbReference>
<keyword evidence="4" id="KW-0325">Glycoprotein</keyword>
<dbReference type="InterPro" id="IPR013783">
    <property type="entry name" value="Ig-like_fold"/>
</dbReference>
<dbReference type="InterPro" id="IPR036179">
    <property type="entry name" value="Ig-like_dom_sf"/>
</dbReference>
<dbReference type="PANTHER" id="PTHR12080">
    <property type="entry name" value="SIGNALING LYMPHOCYTIC ACTIVATION MOLECULE"/>
    <property type="match status" value="1"/>
</dbReference>
<dbReference type="AlphaFoldDB" id="A0A667I2Y8"/>
<evidence type="ECO:0000259" key="7">
    <source>
        <dbReference type="PROSITE" id="PS50835"/>
    </source>
</evidence>
<accession>A0A667I2Y8</accession>
<evidence type="ECO:0000313" key="9">
    <source>
        <dbReference type="Proteomes" id="UP000472241"/>
    </source>
</evidence>
<keyword evidence="2 6" id="KW-0732">Signal</keyword>
<reference evidence="8" key="2">
    <citation type="submission" date="2025-09" db="UniProtKB">
        <authorList>
            <consortium name="Ensembl"/>
        </authorList>
    </citation>
    <scope>IDENTIFICATION</scope>
</reference>
<dbReference type="GO" id="GO:0042288">
    <property type="term" value="F:MHC class I protein binding"/>
    <property type="evidence" value="ECO:0007669"/>
    <property type="project" value="TreeGrafter"/>
</dbReference>
<comment type="subcellular location">
    <subcellularLocation>
        <location evidence="1">Membrane</location>
    </subcellularLocation>
</comment>